<feature type="transmembrane region" description="Helical" evidence="1">
    <location>
        <begin position="106"/>
        <end position="126"/>
    </location>
</feature>
<dbReference type="AlphaFoldDB" id="A0A2P6VGK1"/>
<dbReference type="EMBL" id="LHPF02000008">
    <property type="protein sequence ID" value="PSC73210.1"/>
    <property type="molecule type" value="Genomic_DNA"/>
</dbReference>
<dbReference type="OrthoDB" id="426386at2759"/>
<accession>A0A2P6VGK1</accession>
<dbReference type="GO" id="GO:0005739">
    <property type="term" value="C:mitochondrion"/>
    <property type="evidence" value="ECO:0007669"/>
    <property type="project" value="TreeGrafter"/>
</dbReference>
<evidence type="ECO:0000313" key="3">
    <source>
        <dbReference type="EMBL" id="PSC73210.1"/>
    </source>
</evidence>
<dbReference type="PANTHER" id="PTHR21377:SF20">
    <property type="entry name" value="OS04G0416000 PROTEIN"/>
    <property type="match status" value="1"/>
</dbReference>
<evidence type="ECO:0000313" key="4">
    <source>
        <dbReference type="Proteomes" id="UP000239649"/>
    </source>
</evidence>
<dbReference type="PANTHER" id="PTHR21377">
    <property type="entry name" value="PROTEIN FAM210B, MITOCHONDRIAL"/>
    <property type="match status" value="1"/>
</dbReference>
<dbReference type="Proteomes" id="UP000239649">
    <property type="component" value="Unassembled WGS sequence"/>
</dbReference>
<proteinExistence type="predicted"/>
<keyword evidence="1" id="KW-1133">Transmembrane helix</keyword>
<organism evidence="3 4">
    <name type="scientific">Micractinium conductrix</name>
    <dbReference type="NCBI Taxonomy" id="554055"/>
    <lineage>
        <taxon>Eukaryota</taxon>
        <taxon>Viridiplantae</taxon>
        <taxon>Chlorophyta</taxon>
        <taxon>core chlorophytes</taxon>
        <taxon>Trebouxiophyceae</taxon>
        <taxon>Chlorellales</taxon>
        <taxon>Chlorellaceae</taxon>
        <taxon>Chlorella clade</taxon>
        <taxon>Micractinium</taxon>
    </lineage>
</organism>
<keyword evidence="1" id="KW-0472">Membrane</keyword>
<dbReference type="InterPro" id="IPR009688">
    <property type="entry name" value="FAM210A/B-like_dom"/>
</dbReference>
<comment type="caution">
    <text evidence="3">The sequence shown here is derived from an EMBL/GenBank/DDBJ whole genome shotgun (WGS) entry which is preliminary data.</text>
</comment>
<reference evidence="3 4" key="1">
    <citation type="journal article" date="2018" name="Plant J.">
        <title>Genome sequences of Chlorella sorokiniana UTEX 1602 and Micractinium conductrix SAG 241.80: implications to maltose excretion by a green alga.</title>
        <authorList>
            <person name="Arriola M.B."/>
            <person name="Velmurugan N."/>
            <person name="Zhang Y."/>
            <person name="Plunkett M.H."/>
            <person name="Hondzo H."/>
            <person name="Barney B.M."/>
        </authorList>
    </citation>
    <scope>NUCLEOTIDE SEQUENCE [LARGE SCALE GENOMIC DNA]</scope>
    <source>
        <strain evidence="3 4">SAG 241.80</strain>
    </source>
</reference>
<gene>
    <name evidence="3" type="ORF">C2E20_3707</name>
</gene>
<dbReference type="InterPro" id="IPR045866">
    <property type="entry name" value="FAM210A/B-like"/>
</dbReference>
<name>A0A2P6VGK1_9CHLO</name>
<sequence>MASAVARLARPLTCPCTCTSSSSGRNAAAPVPGRLAAAAAPRRQQRRQRGAAAVVASQPEIKSEAEATTEKFGLEAGLWKVWSAKGPNGESKGQQAKQLLARYGSAYLVTSISFAIVSMAACYMAVDSGVDVTTLLGKLGIQVTNTSETVGTFAIAYAAHKALSPVRFPPTVALTPIVARWLGKEPPAAEAAAEQQQQPGGGE</sequence>
<evidence type="ECO:0000256" key="1">
    <source>
        <dbReference type="SAM" id="Phobius"/>
    </source>
</evidence>
<feature type="domain" description="DUF1279" evidence="2">
    <location>
        <begin position="94"/>
        <end position="177"/>
    </location>
</feature>
<keyword evidence="1" id="KW-0812">Transmembrane</keyword>
<dbReference type="Pfam" id="PF06916">
    <property type="entry name" value="FAM210A-B_dom"/>
    <property type="match status" value="1"/>
</dbReference>
<evidence type="ECO:0000259" key="2">
    <source>
        <dbReference type="Pfam" id="PF06916"/>
    </source>
</evidence>
<keyword evidence="4" id="KW-1185">Reference proteome</keyword>
<protein>
    <submittedName>
        <fullName evidence="3">DUF1279-domain-containing</fullName>
    </submittedName>
</protein>